<keyword evidence="5 6" id="KW-0539">Nucleus</keyword>
<evidence type="ECO:0000256" key="3">
    <source>
        <dbReference type="ARBA" id="ARBA00023125"/>
    </source>
</evidence>
<dbReference type="KEGG" id="spu:577823"/>
<evidence type="ECO:0000256" key="6">
    <source>
        <dbReference type="PROSITE-ProRule" id="PRU00108"/>
    </source>
</evidence>
<reference evidence="11" key="1">
    <citation type="submission" date="2015-02" db="EMBL/GenBank/DDBJ databases">
        <title>Genome sequencing for Strongylocentrotus purpuratus.</title>
        <authorList>
            <person name="Murali S."/>
            <person name="Liu Y."/>
            <person name="Vee V."/>
            <person name="English A."/>
            <person name="Wang M."/>
            <person name="Skinner E."/>
            <person name="Han Y."/>
            <person name="Muzny D.M."/>
            <person name="Worley K.C."/>
            <person name="Gibbs R.A."/>
        </authorList>
    </citation>
    <scope>NUCLEOTIDE SEQUENCE</scope>
</reference>
<dbReference type="SMART" id="SM00389">
    <property type="entry name" value="HOX"/>
    <property type="match status" value="1"/>
</dbReference>
<dbReference type="PRINTS" id="PR00024">
    <property type="entry name" value="HOMEOBOX"/>
</dbReference>
<dbReference type="PANTHER" id="PTHR24340">
    <property type="entry name" value="HOMEOBOX PROTEIN NKX"/>
    <property type="match status" value="1"/>
</dbReference>
<keyword evidence="3 6" id="KW-0238">DNA-binding</keyword>
<dbReference type="GO" id="GO:0030154">
    <property type="term" value="P:cell differentiation"/>
    <property type="evidence" value="ECO:0000318"/>
    <property type="project" value="GO_Central"/>
</dbReference>
<evidence type="ECO:0000256" key="1">
    <source>
        <dbReference type="ARBA" id="ARBA00004123"/>
    </source>
</evidence>
<keyword evidence="11" id="KW-1185">Reference proteome</keyword>
<proteinExistence type="inferred from homology"/>
<sequence length="344" mass="37984">MSYMQTFVPPFTTGMFPGNPSSFSVKSILNLAEQQPPYRGQTAGYQQGLPMDSSYYCGLQEDCMLPDPGSMPPPCDYTGAPNAIYPTQPRDPHTVEHGSVPIPVTAASNGTPCSFHPDTTGDINIREIGGDDTAPNTNPGNTLQSADSKHSSNNIKRSSCAKQQQQQQPSSTTLKPPKSARQRRKPRVLFSQAQVYELERRFKQQRYLSAPEREQMANVLKLTPTQVKIWFQNRRYKNKKQRETKTIDLGTATAVAAAAAAARHQQNNDQYSARRVAVPVLVRDGKPCSGSSNPPPYSYSCTNYTVGGTSNTQATSFSNSCNYEYTTPQSDQYLESSITSNRTW</sequence>
<dbReference type="Pfam" id="PF00046">
    <property type="entry name" value="Homeodomain"/>
    <property type="match status" value="1"/>
</dbReference>
<reference evidence="10" key="2">
    <citation type="submission" date="2021-01" db="UniProtKB">
        <authorList>
            <consortium name="EnsemblMetazoa"/>
        </authorList>
    </citation>
    <scope>IDENTIFICATION</scope>
</reference>
<dbReference type="GO" id="GO:0000978">
    <property type="term" value="F:RNA polymerase II cis-regulatory region sequence-specific DNA binding"/>
    <property type="evidence" value="ECO:0000318"/>
    <property type="project" value="GO_Central"/>
</dbReference>
<keyword evidence="4 6" id="KW-0371">Homeobox</keyword>
<dbReference type="GO" id="GO:0006357">
    <property type="term" value="P:regulation of transcription by RNA polymerase II"/>
    <property type="evidence" value="ECO:0000318"/>
    <property type="project" value="GO_Central"/>
</dbReference>
<comment type="similarity">
    <text evidence="2">Belongs to the NK-2 homeobox family.</text>
</comment>
<comment type="subcellular location">
    <subcellularLocation>
        <location evidence="1 6 7">Nucleus</location>
    </subcellularLocation>
</comment>
<protein>
    <recommendedName>
        <fullName evidence="9">Homeobox domain-containing protein</fullName>
    </recommendedName>
</protein>
<feature type="domain" description="Homeobox" evidence="9">
    <location>
        <begin position="181"/>
        <end position="241"/>
    </location>
</feature>
<dbReference type="AlphaFoldDB" id="A0A7M7RD36"/>
<dbReference type="OMA" id="AYTMQSY"/>
<organism evidence="10 11">
    <name type="scientific">Strongylocentrotus purpuratus</name>
    <name type="common">Purple sea urchin</name>
    <dbReference type="NCBI Taxonomy" id="7668"/>
    <lineage>
        <taxon>Eukaryota</taxon>
        <taxon>Metazoa</taxon>
        <taxon>Echinodermata</taxon>
        <taxon>Eleutherozoa</taxon>
        <taxon>Echinozoa</taxon>
        <taxon>Echinoidea</taxon>
        <taxon>Euechinoidea</taxon>
        <taxon>Echinacea</taxon>
        <taxon>Camarodonta</taxon>
        <taxon>Echinidea</taxon>
        <taxon>Strongylocentrotidae</taxon>
        <taxon>Strongylocentrotus</taxon>
    </lineage>
</organism>
<dbReference type="EnsemblMetazoa" id="XM_778030">
    <property type="protein sequence ID" value="XP_783123"/>
    <property type="gene ID" value="LOC577823"/>
</dbReference>
<feature type="compositionally biased region" description="Polar residues" evidence="8">
    <location>
        <begin position="134"/>
        <end position="162"/>
    </location>
</feature>
<dbReference type="Proteomes" id="UP000007110">
    <property type="component" value="Unassembled WGS sequence"/>
</dbReference>
<evidence type="ECO:0000256" key="8">
    <source>
        <dbReference type="SAM" id="MobiDB-lite"/>
    </source>
</evidence>
<name>A0A7M7RD36_STRPU</name>
<dbReference type="FunCoup" id="A0A7M7RD36">
    <property type="interactions" value="207"/>
</dbReference>
<evidence type="ECO:0000256" key="4">
    <source>
        <dbReference type="ARBA" id="ARBA00023155"/>
    </source>
</evidence>
<evidence type="ECO:0000313" key="11">
    <source>
        <dbReference type="Proteomes" id="UP000007110"/>
    </source>
</evidence>
<evidence type="ECO:0000256" key="5">
    <source>
        <dbReference type="ARBA" id="ARBA00023242"/>
    </source>
</evidence>
<dbReference type="InterPro" id="IPR001356">
    <property type="entry name" value="HD"/>
</dbReference>
<dbReference type="InParanoid" id="A0A7M7RD36"/>
<dbReference type="InterPro" id="IPR017970">
    <property type="entry name" value="Homeobox_CS"/>
</dbReference>
<dbReference type="FunFam" id="1.10.10.60:FF:000078">
    <property type="entry name" value="NK2 homeobox 3"/>
    <property type="match status" value="1"/>
</dbReference>
<evidence type="ECO:0000313" key="10">
    <source>
        <dbReference type="EnsemblMetazoa" id="XP_783123"/>
    </source>
</evidence>
<dbReference type="SUPFAM" id="SSF46689">
    <property type="entry name" value="Homeodomain-like"/>
    <property type="match status" value="1"/>
</dbReference>
<dbReference type="PROSITE" id="PS50071">
    <property type="entry name" value="HOMEOBOX_2"/>
    <property type="match status" value="1"/>
</dbReference>
<dbReference type="GO" id="GO:0005634">
    <property type="term" value="C:nucleus"/>
    <property type="evidence" value="ECO:0000318"/>
    <property type="project" value="GO_Central"/>
</dbReference>
<dbReference type="CDD" id="cd00086">
    <property type="entry name" value="homeodomain"/>
    <property type="match status" value="1"/>
</dbReference>
<dbReference type="GeneID" id="577823"/>
<accession>A0A7M7RD36</accession>
<dbReference type="OrthoDB" id="3137333at2759"/>
<dbReference type="PROSITE" id="PS00027">
    <property type="entry name" value="HOMEOBOX_1"/>
    <property type="match status" value="1"/>
</dbReference>
<dbReference type="PANTHER" id="PTHR24340:SF111">
    <property type="entry name" value="HOMEOBOX DOMAIN-CONTAINING PROTEIN"/>
    <property type="match status" value="1"/>
</dbReference>
<dbReference type="InterPro" id="IPR050394">
    <property type="entry name" value="Homeobox_NK-like"/>
</dbReference>
<feature type="compositionally biased region" description="Basic residues" evidence="8">
    <location>
        <begin position="178"/>
        <end position="187"/>
    </location>
</feature>
<feature type="DNA-binding region" description="Homeobox" evidence="6">
    <location>
        <begin position="183"/>
        <end position="242"/>
    </location>
</feature>
<dbReference type="InterPro" id="IPR009057">
    <property type="entry name" value="Homeodomain-like_sf"/>
</dbReference>
<dbReference type="RefSeq" id="XP_783123.1">
    <property type="nucleotide sequence ID" value="XM_778030.4"/>
</dbReference>
<feature type="region of interest" description="Disordered" evidence="8">
    <location>
        <begin position="106"/>
        <end position="187"/>
    </location>
</feature>
<evidence type="ECO:0000256" key="2">
    <source>
        <dbReference type="ARBA" id="ARBA00005661"/>
    </source>
</evidence>
<evidence type="ECO:0000256" key="7">
    <source>
        <dbReference type="RuleBase" id="RU000682"/>
    </source>
</evidence>
<dbReference type="GO" id="GO:0000981">
    <property type="term" value="F:DNA-binding transcription factor activity, RNA polymerase II-specific"/>
    <property type="evidence" value="ECO:0000318"/>
    <property type="project" value="GO_Central"/>
</dbReference>
<dbReference type="InterPro" id="IPR020479">
    <property type="entry name" value="HD_metazoa"/>
</dbReference>
<evidence type="ECO:0000259" key="9">
    <source>
        <dbReference type="PROSITE" id="PS50071"/>
    </source>
</evidence>
<dbReference type="Gene3D" id="1.10.10.60">
    <property type="entry name" value="Homeodomain-like"/>
    <property type="match status" value="1"/>
</dbReference>